<keyword evidence="1" id="KW-0472">Membrane</keyword>
<comment type="caution">
    <text evidence="2">The sequence shown here is derived from an EMBL/GenBank/DDBJ whole genome shotgun (WGS) entry which is preliminary data.</text>
</comment>
<protein>
    <submittedName>
        <fullName evidence="2">Uncharacterized protein</fullName>
    </submittedName>
</protein>
<organism evidence="2 3">
    <name type="scientific">Natrialba chahannaoensis JCM 10990</name>
    <dbReference type="NCBI Taxonomy" id="1227492"/>
    <lineage>
        <taxon>Archaea</taxon>
        <taxon>Methanobacteriati</taxon>
        <taxon>Methanobacteriota</taxon>
        <taxon>Stenosarchaea group</taxon>
        <taxon>Halobacteria</taxon>
        <taxon>Halobacteriales</taxon>
        <taxon>Natrialbaceae</taxon>
        <taxon>Natrialba</taxon>
    </lineage>
</organism>
<evidence type="ECO:0000313" key="2">
    <source>
        <dbReference type="EMBL" id="ELY99896.1"/>
    </source>
</evidence>
<gene>
    <name evidence="2" type="ORF">C482_09008</name>
</gene>
<keyword evidence="1" id="KW-0812">Transmembrane</keyword>
<sequence>MRDRVEIAKGEYTEYLSLQFEMYKYLQNKSRVIIATTIAGMVAIGSLLSAGYLPSASFLSIDSINSARLESNTFLRQQSSVLITTTLRSLYFVSFSLFIISAITFYIHVVTVYKFTRINPVLSQEKDIILVETGKENTSDREAELEENNKILSKMYDHYQTSGMMVLIAFPSLVALLVTNIVYDEISNTFLILATIILFFYFTYVAEVLYHVWEIGPRKIISNIMRISEEILPGGSV</sequence>
<reference evidence="2 3" key="1">
    <citation type="journal article" date="2014" name="PLoS Genet.">
        <title>Phylogenetically driven sequencing of extremely halophilic archaea reveals strategies for static and dynamic osmo-response.</title>
        <authorList>
            <person name="Becker E.A."/>
            <person name="Seitzer P.M."/>
            <person name="Tritt A."/>
            <person name="Larsen D."/>
            <person name="Krusor M."/>
            <person name="Yao A.I."/>
            <person name="Wu D."/>
            <person name="Madern D."/>
            <person name="Eisen J.A."/>
            <person name="Darling A.E."/>
            <person name="Facciotti M.T."/>
        </authorList>
    </citation>
    <scope>NUCLEOTIDE SEQUENCE [LARGE SCALE GENOMIC DNA]</scope>
    <source>
        <strain evidence="2 3">JCM 10990</strain>
    </source>
</reference>
<accession>M0ANI6</accession>
<name>M0ANI6_9EURY</name>
<proteinExistence type="predicted"/>
<keyword evidence="3" id="KW-1185">Reference proteome</keyword>
<dbReference type="Proteomes" id="UP000011693">
    <property type="component" value="Unassembled WGS sequence"/>
</dbReference>
<dbReference type="EMBL" id="AOIN01000055">
    <property type="protein sequence ID" value="ELY99896.1"/>
    <property type="molecule type" value="Genomic_DNA"/>
</dbReference>
<evidence type="ECO:0000256" key="1">
    <source>
        <dbReference type="SAM" id="Phobius"/>
    </source>
</evidence>
<dbReference type="RefSeq" id="WP_006167199.1">
    <property type="nucleotide sequence ID" value="NZ_AOIN01000055.1"/>
</dbReference>
<keyword evidence="1" id="KW-1133">Transmembrane helix</keyword>
<dbReference type="AlphaFoldDB" id="M0ANI6"/>
<evidence type="ECO:0000313" key="3">
    <source>
        <dbReference type="Proteomes" id="UP000011693"/>
    </source>
</evidence>
<feature type="transmembrane region" description="Helical" evidence="1">
    <location>
        <begin position="90"/>
        <end position="113"/>
    </location>
</feature>
<feature type="transmembrane region" description="Helical" evidence="1">
    <location>
        <begin position="189"/>
        <end position="210"/>
    </location>
</feature>
<feature type="transmembrane region" description="Helical" evidence="1">
    <location>
        <begin position="164"/>
        <end position="183"/>
    </location>
</feature>
<feature type="transmembrane region" description="Helical" evidence="1">
    <location>
        <begin position="32"/>
        <end position="53"/>
    </location>
</feature>